<dbReference type="AlphaFoldDB" id="A0A915ICS9"/>
<dbReference type="Proteomes" id="UP000887565">
    <property type="component" value="Unplaced"/>
</dbReference>
<dbReference type="WBParaSite" id="nRc.2.0.1.t11031-RA">
    <property type="protein sequence ID" value="nRc.2.0.1.t11031-RA"/>
    <property type="gene ID" value="nRc.2.0.1.g11031"/>
</dbReference>
<proteinExistence type="predicted"/>
<reference evidence="2" key="1">
    <citation type="submission" date="2022-11" db="UniProtKB">
        <authorList>
            <consortium name="WormBaseParasite"/>
        </authorList>
    </citation>
    <scope>IDENTIFICATION</scope>
</reference>
<protein>
    <submittedName>
        <fullName evidence="2">Uncharacterized protein</fullName>
    </submittedName>
</protein>
<organism evidence="1 2">
    <name type="scientific">Romanomermis culicivorax</name>
    <name type="common">Nematode worm</name>
    <dbReference type="NCBI Taxonomy" id="13658"/>
    <lineage>
        <taxon>Eukaryota</taxon>
        <taxon>Metazoa</taxon>
        <taxon>Ecdysozoa</taxon>
        <taxon>Nematoda</taxon>
        <taxon>Enoplea</taxon>
        <taxon>Dorylaimia</taxon>
        <taxon>Mermithida</taxon>
        <taxon>Mermithoidea</taxon>
        <taxon>Mermithidae</taxon>
        <taxon>Romanomermis</taxon>
    </lineage>
</organism>
<keyword evidence="1" id="KW-1185">Reference proteome</keyword>
<evidence type="ECO:0000313" key="2">
    <source>
        <dbReference type="WBParaSite" id="nRc.2.0.1.t11031-RA"/>
    </source>
</evidence>
<sequence length="79" mass="9380">MTKFSKTSTKVEYVSDVKGDQVEKTTELDEDFGDESKEPEFNAEKFVYYFIEEFLKKDKPRVFLLDVWFHGKDKVTRKG</sequence>
<accession>A0A915ICS9</accession>
<name>A0A915ICS9_ROMCU</name>
<evidence type="ECO:0000313" key="1">
    <source>
        <dbReference type="Proteomes" id="UP000887565"/>
    </source>
</evidence>